<evidence type="ECO:0000259" key="1">
    <source>
        <dbReference type="Pfam" id="PF20866"/>
    </source>
</evidence>
<dbReference type="InterPro" id="IPR048903">
    <property type="entry name" value="MdcG_N"/>
</dbReference>
<feature type="domain" description="Phosphoribosyl-dephospho-CoA transferase MdcG N-terminal" evidence="1">
    <location>
        <begin position="7"/>
        <end position="76"/>
    </location>
</feature>
<gene>
    <name evidence="2" type="ORF">CBF36_04670</name>
</gene>
<sequence length="133" mass="15629">MESITSHDLLYVKLEDLIHLNDIPDWFDEKNDWDWVVVRRASLSDETIPVGVRGNERNKRHSCFVKESVINQVVRPTQLIKNEFLEGISMYRQQSFKIFQSFDLLKRLLKDYVWGIGGSLAYELVSKEPTVKK</sequence>
<dbReference type="Pfam" id="PF20866">
    <property type="entry name" value="MdcG_N"/>
    <property type="match status" value="1"/>
</dbReference>
<dbReference type="Proteomes" id="UP000288490">
    <property type="component" value="Unassembled WGS sequence"/>
</dbReference>
<evidence type="ECO:0000313" key="2">
    <source>
        <dbReference type="EMBL" id="RST94826.1"/>
    </source>
</evidence>
<accession>A0A429ZMD9</accession>
<dbReference type="OrthoDB" id="1275217at2"/>
<name>A0A429ZMD9_9ENTE</name>
<dbReference type="EMBL" id="NGJT01000006">
    <property type="protein sequence ID" value="RST94826.1"/>
    <property type="molecule type" value="Genomic_DNA"/>
</dbReference>
<keyword evidence="3" id="KW-1185">Reference proteome</keyword>
<comment type="caution">
    <text evidence="2">The sequence shown here is derived from an EMBL/GenBank/DDBJ whole genome shotgun (WGS) entry which is preliminary data.</text>
</comment>
<proteinExistence type="predicted"/>
<evidence type="ECO:0000313" key="3">
    <source>
        <dbReference type="Proteomes" id="UP000288490"/>
    </source>
</evidence>
<protein>
    <recommendedName>
        <fullName evidence="1">Phosphoribosyl-dephospho-CoA transferase MdcG N-terminal domain-containing protein</fullName>
    </recommendedName>
</protein>
<dbReference type="RefSeq" id="WP_125957053.1">
    <property type="nucleotide sequence ID" value="NZ_JAQEJV010000006.1"/>
</dbReference>
<dbReference type="AlphaFoldDB" id="A0A429ZMD9"/>
<reference evidence="2 3" key="1">
    <citation type="submission" date="2017-05" db="EMBL/GenBank/DDBJ databases">
        <title>Vagococcus spp. assemblies.</title>
        <authorList>
            <person name="Gulvik C.A."/>
        </authorList>
    </citation>
    <scope>NUCLEOTIDE SEQUENCE [LARGE SCALE GENOMIC DNA]</scope>
    <source>
        <strain evidence="2 3">SS1994</strain>
    </source>
</reference>
<organism evidence="2 3">
    <name type="scientific">Vagococcus bubulae</name>
    <dbReference type="NCBI Taxonomy" id="1977868"/>
    <lineage>
        <taxon>Bacteria</taxon>
        <taxon>Bacillati</taxon>
        <taxon>Bacillota</taxon>
        <taxon>Bacilli</taxon>
        <taxon>Lactobacillales</taxon>
        <taxon>Enterococcaceae</taxon>
        <taxon>Vagococcus</taxon>
    </lineage>
</organism>